<feature type="region of interest" description="Disordered" evidence="1">
    <location>
        <begin position="366"/>
        <end position="386"/>
    </location>
</feature>
<feature type="transmembrane region" description="Helical" evidence="2">
    <location>
        <begin position="279"/>
        <end position="298"/>
    </location>
</feature>
<accession>A0A7S4F4G3</accession>
<evidence type="ECO:0000256" key="3">
    <source>
        <dbReference type="SAM" id="SignalP"/>
    </source>
</evidence>
<feature type="chain" id="PRO_5030795382" evidence="3">
    <location>
        <begin position="31"/>
        <end position="449"/>
    </location>
</feature>
<dbReference type="EMBL" id="HBIZ01038700">
    <property type="protein sequence ID" value="CAE0772070.1"/>
    <property type="molecule type" value="Transcribed_RNA"/>
</dbReference>
<keyword evidence="2" id="KW-0812">Transmembrane</keyword>
<evidence type="ECO:0000313" key="4">
    <source>
        <dbReference type="EMBL" id="CAE0772070.1"/>
    </source>
</evidence>
<sequence>MAKVHRERHWQSSTLRLSLLVCLCAIPADSRIVRISPGAVCGQRFPVVIKRNEPPVQVLQPFPGRTPGTDPADDLLGEKRRAFWVYALLPPILAYATYEDVARTVHFLLDSQPFDILVRRAALEADVIRPAFNGVVVPVLGTALGTLLAGTINVLRNRQVDIHKHLLTEIGLLRMLRRAIFGAYGSLQHVERRERALGYLSDYACQLRDECQSNSTHSVREGLFDVENGIDRLAQMLHGIDGAAVARESTVAAASETLAELNDHRSKRVTAMLFSFPPLHWIILALLAAGLVTIFLVESDEQVVQYLDSLQLRGFFAAMVAVCSTTTMLVYDLNEPFISGAFTIPPLTEQLDHVCSIFESDLQALKERRHSDRGERQRSTDTTTSMANQDWGTQQTVYFHLLTGKSGSRIRMLGDIVAQMRIRVRRGRRAVDASRIRLQRAKRSLRVGA</sequence>
<keyword evidence="2" id="KW-0472">Membrane</keyword>
<feature type="compositionally biased region" description="Basic and acidic residues" evidence="1">
    <location>
        <begin position="366"/>
        <end position="379"/>
    </location>
</feature>
<proteinExistence type="predicted"/>
<evidence type="ECO:0000256" key="1">
    <source>
        <dbReference type="SAM" id="MobiDB-lite"/>
    </source>
</evidence>
<reference evidence="4" key="1">
    <citation type="submission" date="2021-01" db="EMBL/GenBank/DDBJ databases">
        <authorList>
            <person name="Corre E."/>
            <person name="Pelletier E."/>
            <person name="Niang G."/>
            <person name="Scheremetjew M."/>
            <person name="Finn R."/>
            <person name="Kale V."/>
            <person name="Holt S."/>
            <person name="Cochrane G."/>
            <person name="Meng A."/>
            <person name="Brown T."/>
            <person name="Cohen L."/>
        </authorList>
    </citation>
    <scope>NUCLEOTIDE SEQUENCE</scope>
    <source>
        <strain evidence="4">CCMP645</strain>
    </source>
</reference>
<keyword evidence="2" id="KW-1133">Transmembrane helix</keyword>
<name>A0A7S4F4G3_CHRCT</name>
<protein>
    <submittedName>
        <fullName evidence="4">Uncharacterized protein</fullName>
    </submittedName>
</protein>
<feature type="transmembrane region" description="Helical" evidence="2">
    <location>
        <begin position="310"/>
        <end position="331"/>
    </location>
</feature>
<evidence type="ECO:0000256" key="2">
    <source>
        <dbReference type="SAM" id="Phobius"/>
    </source>
</evidence>
<dbReference type="Pfam" id="PF14023">
    <property type="entry name" value="Bestrophin-like"/>
    <property type="match status" value="1"/>
</dbReference>
<dbReference type="InterPro" id="IPR025333">
    <property type="entry name" value="DUF4239"/>
</dbReference>
<keyword evidence="3" id="KW-0732">Signal</keyword>
<gene>
    <name evidence="4" type="ORF">PCAR00345_LOCUS24682</name>
</gene>
<feature type="signal peptide" evidence="3">
    <location>
        <begin position="1"/>
        <end position="30"/>
    </location>
</feature>
<dbReference type="AlphaFoldDB" id="A0A7S4F4G3"/>
<organism evidence="4">
    <name type="scientific">Chrysotila carterae</name>
    <name type="common">Marine alga</name>
    <name type="synonym">Syracosphaera carterae</name>
    <dbReference type="NCBI Taxonomy" id="13221"/>
    <lineage>
        <taxon>Eukaryota</taxon>
        <taxon>Haptista</taxon>
        <taxon>Haptophyta</taxon>
        <taxon>Prymnesiophyceae</taxon>
        <taxon>Isochrysidales</taxon>
        <taxon>Isochrysidaceae</taxon>
        <taxon>Chrysotila</taxon>
    </lineage>
</organism>